<name>A0AAN9XMD5_PSOTE</name>
<proteinExistence type="predicted"/>
<organism evidence="1 2">
    <name type="scientific">Psophocarpus tetragonolobus</name>
    <name type="common">Winged bean</name>
    <name type="synonym">Dolichos tetragonolobus</name>
    <dbReference type="NCBI Taxonomy" id="3891"/>
    <lineage>
        <taxon>Eukaryota</taxon>
        <taxon>Viridiplantae</taxon>
        <taxon>Streptophyta</taxon>
        <taxon>Embryophyta</taxon>
        <taxon>Tracheophyta</taxon>
        <taxon>Spermatophyta</taxon>
        <taxon>Magnoliopsida</taxon>
        <taxon>eudicotyledons</taxon>
        <taxon>Gunneridae</taxon>
        <taxon>Pentapetalae</taxon>
        <taxon>rosids</taxon>
        <taxon>fabids</taxon>
        <taxon>Fabales</taxon>
        <taxon>Fabaceae</taxon>
        <taxon>Papilionoideae</taxon>
        <taxon>50 kb inversion clade</taxon>
        <taxon>NPAAA clade</taxon>
        <taxon>indigoferoid/millettioid clade</taxon>
        <taxon>Phaseoleae</taxon>
        <taxon>Psophocarpus</taxon>
    </lineage>
</organism>
<dbReference type="AlphaFoldDB" id="A0AAN9XMD5"/>
<evidence type="ECO:0000313" key="2">
    <source>
        <dbReference type="Proteomes" id="UP001386955"/>
    </source>
</evidence>
<comment type="caution">
    <text evidence="1">The sequence shown here is derived from an EMBL/GenBank/DDBJ whole genome shotgun (WGS) entry which is preliminary data.</text>
</comment>
<accession>A0AAN9XMD5</accession>
<keyword evidence="2" id="KW-1185">Reference proteome</keyword>
<reference evidence="1 2" key="1">
    <citation type="submission" date="2024-01" db="EMBL/GenBank/DDBJ databases">
        <title>The genomes of 5 underutilized Papilionoideae crops provide insights into root nodulation and disease resistanc.</title>
        <authorList>
            <person name="Jiang F."/>
        </authorList>
    </citation>
    <scope>NUCLEOTIDE SEQUENCE [LARGE SCALE GENOMIC DNA]</scope>
    <source>
        <strain evidence="1">DUOXIRENSHENG_FW03</strain>
        <tissue evidence="1">Leaves</tissue>
    </source>
</reference>
<evidence type="ECO:0000313" key="1">
    <source>
        <dbReference type="EMBL" id="KAK7399071.1"/>
    </source>
</evidence>
<protein>
    <submittedName>
        <fullName evidence="1">Uncharacterized protein</fullName>
    </submittedName>
</protein>
<dbReference type="Proteomes" id="UP001386955">
    <property type="component" value="Unassembled WGS sequence"/>
</dbReference>
<gene>
    <name evidence="1" type="ORF">VNO78_10246</name>
</gene>
<dbReference type="EMBL" id="JAYMYS010000003">
    <property type="protein sequence ID" value="KAK7399071.1"/>
    <property type="molecule type" value="Genomic_DNA"/>
</dbReference>
<sequence length="184" mass="21076">MQYSVYISSFIARPGLGLTFLRTRFIGTVFTSVLKEKYGCGSQPIAHIARKGSQSHVSSNIVKVCLIGTLCDDFPEDTLHLLRDCVHVQSIWRHFLNSKPNKIEWFVDTEDWMRENLRPNLYSHSPYNIWHITYGGVVWHIRKHRNSFILENTLIHEKKANADALANIGHNVLGIIFSANPFIG</sequence>